<dbReference type="AlphaFoldDB" id="A0A9P5ZL34"/>
<sequence length="142" mass="14657">MPSRISSPSTSSLRIETAPLRASASPKDYSAAGSLQSTYGVYVGQSGQLASSSAPAQKPRTKPPPQSSPLGHSSIPLSTMHQSHSTTKDSSTAFGSLQSTYWMGVGKSRQLSTSSVLAPKKPSSQSSPLSRPSTSSSPSEST</sequence>
<dbReference type="Proteomes" id="UP000807025">
    <property type="component" value="Unassembled WGS sequence"/>
</dbReference>
<keyword evidence="3" id="KW-1185">Reference proteome</keyword>
<protein>
    <submittedName>
        <fullName evidence="2">Uncharacterized protein</fullName>
    </submittedName>
</protein>
<name>A0A9P5ZL34_PLEER</name>
<dbReference type="OrthoDB" id="3215388at2759"/>
<accession>A0A9P5ZL34</accession>
<feature type="region of interest" description="Disordered" evidence="1">
    <location>
        <begin position="108"/>
        <end position="142"/>
    </location>
</feature>
<dbReference type="EMBL" id="MU154673">
    <property type="protein sequence ID" value="KAF9489377.1"/>
    <property type="molecule type" value="Genomic_DNA"/>
</dbReference>
<evidence type="ECO:0000313" key="2">
    <source>
        <dbReference type="EMBL" id="KAF9489377.1"/>
    </source>
</evidence>
<feature type="region of interest" description="Disordered" evidence="1">
    <location>
        <begin position="46"/>
        <end position="92"/>
    </location>
</feature>
<feature type="compositionally biased region" description="Low complexity" evidence="1">
    <location>
        <begin position="1"/>
        <end position="15"/>
    </location>
</feature>
<evidence type="ECO:0000256" key="1">
    <source>
        <dbReference type="SAM" id="MobiDB-lite"/>
    </source>
</evidence>
<organism evidence="2 3">
    <name type="scientific">Pleurotus eryngii</name>
    <name type="common">Boletus of the steppes</name>
    <dbReference type="NCBI Taxonomy" id="5323"/>
    <lineage>
        <taxon>Eukaryota</taxon>
        <taxon>Fungi</taxon>
        <taxon>Dikarya</taxon>
        <taxon>Basidiomycota</taxon>
        <taxon>Agaricomycotina</taxon>
        <taxon>Agaricomycetes</taxon>
        <taxon>Agaricomycetidae</taxon>
        <taxon>Agaricales</taxon>
        <taxon>Pleurotineae</taxon>
        <taxon>Pleurotaceae</taxon>
        <taxon>Pleurotus</taxon>
    </lineage>
</organism>
<feature type="compositionally biased region" description="Low complexity" evidence="1">
    <location>
        <begin position="122"/>
        <end position="142"/>
    </location>
</feature>
<comment type="caution">
    <text evidence="2">The sequence shown here is derived from an EMBL/GenBank/DDBJ whole genome shotgun (WGS) entry which is preliminary data.</text>
</comment>
<feature type="compositionally biased region" description="Polar residues" evidence="1">
    <location>
        <begin position="68"/>
        <end position="92"/>
    </location>
</feature>
<evidence type="ECO:0000313" key="3">
    <source>
        <dbReference type="Proteomes" id="UP000807025"/>
    </source>
</evidence>
<proteinExistence type="predicted"/>
<reference evidence="2" key="1">
    <citation type="submission" date="2020-11" db="EMBL/GenBank/DDBJ databases">
        <authorList>
            <consortium name="DOE Joint Genome Institute"/>
            <person name="Ahrendt S."/>
            <person name="Riley R."/>
            <person name="Andreopoulos W."/>
            <person name="Labutti K."/>
            <person name="Pangilinan J."/>
            <person name="Ruiz-Duenas F.J."/>
            <person name="Barrasa J.M."/>
            <person name="Sanchez-Garcia M."/>
            <person name="Camarero S."/>
            <person name="Miyauchi S."/>
            <person name="Serrano A."/>
            <person name="Linde D."/>
            <person name="Babiker R."/>
            <person name="Drula E."/>
            <person name="Ayuso-Fernandez I."/>
            <person name="Pacheco R."/>
            <person name="Padilla G."/>
            <person name="Ferreira P."/>
            <person name="Barriuso J."/>
            <person name="Kellner H."/>
            <person name="Castanera R."/>
            <person name="Alfaro M."/>
            <person name="Ramirez L."/>
            <person name="Pisabarro A.G."/>
            <person name="Kuo A."/>
            <person name="Tritt A."/>
            <person name="Lipzen A."/>
            <person name="He G."/>
            <person name="Yan M."/>
            <person name="Ng V."/>
            <person name="Cullen D."/>
            <person name="Martin F."/>
            <person name="Rosso M.-N."/>
            <person name="Henrissat B."/>
            <person name="Hibbett D."/>
            <person name="Martinez A.T."/>
            <person name="Grigoriev I.V."/>
        </authorList>
    </citation>
    <scope>NUCLEOTIDE SEQUENCE</scope>
    <source>
        <strain evidence="2">ATCC 90797</strain>
    </source>
</reference>
<feature type="region of interest" description="Disordered" evidence="1">
    <location>
        <begin position="1"/>
        <end position="31"/>
    </location>
</feature>
<feature type="compositionally biased region" description="Polar residues" evidence="1">
    <location>
        <begin position="46"/>
        <end position="55"/>
    </location>
</feature>
<gene>
    <name evidence="2" type="ORF">BDN71DRAFT_1512179</name>
</gene>